<organism evidence="1 2">
    <name type="scientific">Ktedonobacter racemifer DSM 44963</name>
    <dbReference type="NCBI Taxonomy" id="485913"/>
    <lineage>
        <taxon>Bacteria</taxon>
        <taxon>Bacillati</taxon>
        <taxon>Chloroflexota</taxon>
        <taxon>Ktedonobacteria</taxon>
        <taxon>Ktedonobacterales</taxon>
        <taxon>Ktedonobacteraceae</taxon>
        <taxon>Ktedonobacter</taxon>
    </lineage>
</organism>
<protein>
    <submittedName>
        <fullName evidence="1">Uncharacterized protein</fullName>
    </submittedName>
</protein>
<proteinExistence type="predicted"/>
<dbReference type="InParanoid" id="D6TBV5"/>
<dbReference type="RefSeq" id="WP_007906818.1">
    <property type="nucleotide sequence ID" value="NZ_ADVG01000001.1"/>
</dbReference>
<comment type="caution">
    <text evidence="1">The sequence shown here is derived from an EMBL/GenBank/DDBJ whole genome shotgun (WGS) entry which is preliminary data.</text>
</comment>
<name>D6TBV5_KTERA</name>
<evidence type="ECO:0000313" key="2">
    <source>
        <dbReference type="Proteomes" id="UP000004508"/>
    </source>
</evidence>
<gene>
    <name evidence="1" type="ORF">Krac_11474</name>
</gene>
<dbReference type="EMBL" id="ADVG01000001">
    <property type="protein sequence ID" value="EFH89887.1"/>
    <property type="molecule type" value="Genomic_DNA"/>
</dbReference>
<dbReference type="Proteomes" id="UP000004508">
    <property type="component" value="Unassembled WGS sequence"/>
</dbReference>
<dbReference type="AlphaFoldDB" id="D6TBV5"/>
<keyword evidence="2" id="KW-1185">Reference proteome</keyword>
<evidence type="ECO:0000313" key="1">
    <source>
        <dbReference type="EMBL" id="EFH89887.1"/>
    </source>
</evidence>
<reference evidence="1 2" key="1">
    <citation type="journal article" date="2011" name="Stand. Genomic Sci.">
        <title>Non-contiguous finished genome sequence and contextual data of the filamentous soil bacterium Ktedonobacter racemifer type strain (SOSP1-21).</title>
        <authorList>
            <person name="Chang Y.J."/>
            <person name="Land M."/>
            <person name="Hauser L."/>
            <person name="Chertkov O."/>
            <person name="Del Rio T.G."/>
            <person name="Nolan M."/>
            <person name="Copeland A."/>
            <person name="Tice H."/>
            <person name="Cheng J.F."/>
            <person name="Lucas S."/>
            <person name="Han C."/>
            <person name="Goodwin L."/>
            <person name="Pitluck S."/>
            <person name="Ivanova N."/>
            <person name="Ovchinikova G."/>
            <person name="Pati A."/>
            <person name="Chen A."/>
            <person name="Palaniappan K."/>
            <person name="Mavromatis K."/>
            <person name="Liolios K."/>
            <person name="Brettin T."/>
            <person name="Fiebig A."/>
            <person name="Rohde M."/>
            <person name="Abt B."/>
            <person name="Goker M."/>
            <person name="Detter J.C."/>
            <person name="Woyke T."/>
            <person name="Bristow J."/>
            <person name="Eisen J.A."/>
            <person name="Markowitz V."/>
            <person name="Hugenholtz P."/>
            <person name="Kyrpides N.C."/>
            <person name="Klenk H.P."/>
            <person name="Lapidus A."/>
        </authorList>
    </citation>
    <scope>NUCLEOTIDE SEQUENCE [LARGE SCALE GENOMIC DNA]</scope>
    <source>
        <strain evidence="2">DSM 44963</strain>
    </source>
</reference>
<sequence length="233" mass="26898">MHTFYYINWSRTQNSKKPPPGNIGALSTTVVVEQFGELLQGLKLPPYWHDMIRERMLEDAKRTGVNLEAMELEKERLRLKRGRILKQHRDGYIDDTEFEREMAAVELALRMLDAPEVNGVRLEDVIEAGERLPGMAALWRVGSVEERCEMVKEVLELGGLHYDVETKEIAAITPRPAFLPVLRLLEEVTEYEEATGMLVTSRWRRRNRRDSAYFQQHCVTGCYFSLAEGPPYG</sequence>
<accession>D6TBV5</accession>